<comment type="similarity">
    <text evidence="6">Belongs to the ABC-4 integral membrane protein family.</text>
</comment>
<proteinExistence type="inferred from homology"/>
<dbReference type="GeneID" id="84229808"/>
<dbReference type="GO" id="GO:0005886">
    <property type="term" value="C:plasma membrane"/>
    <property type="evidence" value="ECO:0007669"/>
    <property type="project" value="UniProtKB-SubCell"/>
</dbReference>
<feature type="domain" description="MacB-like periplasmic core" evidence="9">
    <location>
        <begin position="19"/>
        <end position="223"/>
    </location>
</feature>
<feature type="transmembrane region" description="Helical" evidence="7">
    <location>
        <begin position="356"/>
        <end position="374"/>
    </location>
</feature>
<keyword evidence="3 7" id="KW-0812">Transmembrane</keyword>
<dbReference type="InterPro" id="IPR050250">
    <property type="entry name" value="Macrolide_Exporter_MacB"/>
</dbReference>
<feature type="transmembrane region" description="Helical" evidence="7">
    <location>
        <begin position="268"/>
        <end position="291"/>
    </location>
</feature>
<dbReference type="PANTHER" id="PTHR30572">
    <property type="entry name" value="MEMBRANE COMPONENT OF TRANSPORTER-RELATED"/>
    <property type="match status" value="1"/>
</dbReference>
<evidence type="ECO:0000256" key="4">
    <source>
        <dbReference type="ARBA" id="ARBA00022989"/>
    </source>
</evidence>
<dbReference type="AlphaFoldDB" id="A0AA51UDD2"/>
<reference evidence="10" key="1">
    <citation type="submission" date="2023-08" db="EMBL/GenBank/DDBJ databases">
        <title>Methanolobus mangrovi sp. nov. and Methanolobus sediminis sp. nov, two novel methylotrophic methanogens isolated from mangrove sediments in China.</title>
        <authorList>
            <person name="Zhou J."/>
        </authorList>
    </citation>
    <scope>NUCLEOTIDE SEQUENCE</scope>
    <source>
        <strain evidence="10">FTZ2</strain>
    </source>
</reference>
<dbReference type="InterPro" id="IPR025857">
    <property type="entry name" value="MacB_PCD"/>
</dbReference>
<dbReference type="Pfam" id="PF02687">
    <property type="entry name" value="FtsX"/>
    <property type="match status" value="1"/>
</dbReference>
<dbReference type="EMBL" id="CP133594">
    <property type="protein sequence ID" value="WMW21100.1"/>
    <property type="molecule type" value="Genomic_DNA"/>
</dbReference>
<evidence type="ECO:0000313" key="10">
    <source>
        <dbReference type="EMBL" id="WMW21100.1"/>
    </source>
</evidence>
<keyword evidence="4 7" id="KW-1133">Transmembrane helix</keyword>
<evidence type="ECO:0000256" key="2">
    <source>
        <dbReference type="ARBA" id="ARBA00022475"/>
    </source>
</evidence>
<accession>A0AA51UDD2</accession>
<evidence type="ECO:0000256" key="5">
    <source>
        <dbReference type="ARBA" id="ARBA00023136"/>
    </source>
</evidence>
<feature type="domain" description="ABC3 transporter permease C-terminal" evidence="8">
    <location>
        <begin position="270"/>
        <end position="376"/>
    </location>
</feature>
<dbReference type="GO" id="GO:0022857">
    <property type="term" value="F:transmembrane transporter activity"/>
    <property type="evidence" value="ECO:0007669"/>
    <property type="project" value="TreeGrafter"/>
</dbReference>
<keyword evidence="5 7" id="KW-0472">Membrane</keyword>
<comment type="subcellular location">
    <subcellularLocation>
        <location evidence="1">Cell membrane</location>
        <topology evidence="1">Multi-pass membrane protein</topology>
    </subcellularLocation>
</comment>
<evidence type="ECO:0000256" key="3">
    <source>
        <dbReference type="ARBA" id="ARBA00022692"/>
    </source>
</evidence>
<name>A0AA51UDD2_9EURY</name>
<evidence type="ECO:0000256" key="1">
    <source>
        <dbReference type="ARBA" id="ARBA00004651"/>
    </source>
</evidence>
<keyword evidence="2" id="KW-1003">Cell membrane</keyword>
<evidence type="ECO:0000259" key="9">
    <source>
        <dbReference type="Pfam" id="PF12704"/>
    </source>
</evidence>
<organism evidence="10 11">
    <name type="scientific">Methanolobus mangrovi</name>
    <dbReference type="NCBI Taxonomy" id="3072977"/>
    <lineage>
        <taxon>Archaea</taxon>
        <taxon>Methanobacteriati</taxon>
        <taxon>Methanobacteriota</taxon>
        <taxon>Stenosarchaea group</taxon>
        <taxon>Methanomicrobia</taxon>
        <taxon>Methanosarcinales</taxon>
        <taxon>Methanosarcinaceae</taxon>
        <taxon>Methanolobus</taxon>
    </lineage>
</organism>
<dbReference type="KEGG" id="mmav:RE476_06665"/>
<sequence>MHLHSFVLKDVFRRKTKLLVAVLGVVVAAAAIVAVVTTFSAATEGFHEATNKFGANIIVRPEIESIPLVDGYSSMGSLYAGNNYIEESDIPKIYTIKDNASLSVVAPRLYGIAELQGSSVVVMGVDPEQEMNLKPWWNIQGHWMSSENTEQPEVLVGSDIAIPLGLKEGSMITLSKDNISINAQVAGVIESTGDNEDSYIILPLAASQYLLSQEGKVSSLEVRALCNACPVEEMSQQIEGVLPGMEARAMSQIVQNEMAIVNHTKSSAMAVSIITLLVSTLTVASTMLASVNEKMKEIGIMRAIGASDVQVVSMLFLEGAIIGIVGGCIGFLIGTLASFVSAPMLVSVTPDPMWDLMLPVVAICMFTGMVASLVPAKRALGIDPAEVLRSV</sequence>
<dbReference type="Proteomes" id="UP001183006">
    <property type="component" value="Chromosome"/>
</dbReference>
<protein>
    <submittedName>
        <fullName evidence="10">FtsX-like permease family protein</fullName>
    </submittedName>
</protein>
<keyword evidence="11" id="KW-1185">Reference proteome</keyword>
<evidence type="ECO:0000313" key="11">
    <source>
        <dbReference type="Proteomes" id="UP001183006"/>
    </source>
</evidence>
<gene>
    <name evidence="10" type="ORF">RE476_06665</name>
</gene>
<evidence type="ECO:0000256" key="6">
    <source>
        <dbReference type="ARBA" id="ARBA00038076"/>
    </source>
</evidence>
<evidence type="ECO:0000259" key="8">
    <source>
        <dbReference type="Pfam" id="PF02687"/>
    </source>
</evidence>
<dbReference type="InterPro" id="IPR003838">
    <property type="entry name" value="ABC3_permease_C"/>
</dbReference>
<evidence type="ECO:0000256" key="7">
    <source>
        <dbReference type="SAM" id="Phobius"/>
    </source>
</evidence>
<dbReference type="Pfam" id="PF12704">
    <property type="entry name" value="MacB_PCD"/>
    <property type="match status" value="1"/>
</dbReference>
<dbReference type="PANTHER" id="PTHR30572:SF4">
    <property type="entry name" value="ABC TRANSPORTER PERMEASE YTRF"/>
    <property type="match status" value="1"/>
</dbReference>
<feature type="transmembrane region" description="Helical" evidence="7">
    <location>
        <begin position="311"/>
        <end position="336"/>
    </location>
</feature>
<dbReference type="RefSeq" id="WP_309306886.1">
    <property type="nucleotide sequence ID" value="NZ_CP133594.1"/>
</dbReference>